<name>A0A4P6KK73_9MICO</name>
<dbReference type="RefSeq" id="WP_130111130.1">
    <property type="nucleotide sequence ID" value="NZ_CP035806.1"/>
</dbReference>
<evidence type="ECO:0000259" key="2">
    <source>
        <dbReference type="Pfam" id="PF16169"/>
    </source>
</evidence>
<feature type="domain" description="Butirosin biosynthesis protein H N-terminal" evidence="1">
    <location>
        <begin position="83"/>
        <end position="195"/>
    </location>
</feature>
<accession>A0A4P6KK73</accession>
<evidence type="ECO:0000313" key="3">
    <source>
        <dbReference type="EMBL" id="QBE50034.1"/>
    </source>
</evidence>
<evidence type="ECO:0000259" key="1">
    <source>
        <dbReference type="Pfam" id="PF14399"/>
    </source>
</evidence>
<dbReference type="AlphaFoldDB" id="A0A4P6KK73"/>
<proteinExistence type="predicted"/>
<protein>
    <submittedName>
        <fullName evidence="3">DUF4872 domain-containing protein</fullName>
    </submittedName>
</protein>
<sequence length="417" mass="44489">MVRNKHFKARVRERMQKTGERYTAARRQVLMSLPAPSDERGTLPGYQRVPVGGTASAGQYDAALWQRVLAQAGATNPATGELYTTAMLAGLAGGIGFMFATFEYREITTATVVLHSHPEPYTERLLDRSGIRLERTVTASAKAAAAQLDEAMDAQRVPVVRVTHGALPWISSDAPEHQDSIDVAVVGLDGDSLLIDGGGWSPGEDAAEPLHRATRAELAAARSRRRSDKHWAVRVAADPGGHDTPRLAASARASILETAGRMLGTLPLTGVPASWLPKFGIQGMRSWAALLRDGTTRRGWPALFSDEERLRTGFQLLQSIAGGARWGGTGGQRGLYADFLSDAAALPGLGVLEDAAPAYRSLAPLWDELIDALDPEAAVGDRITWFGGIADRLDALAALEEQAARRLGAMVGSAEAS</sequence>
<dbReference type="OrthoDB" id="3658511at2"/>
<dbReference type="Pfam" id="PF14399">
    <property type="entry name" value="BtrH_N"/>
    <property type="match status" value="1"/>
</dbReference>
<dbReference type="InterPro" id="IPR026935">
    <property type="entry name" value="BtrH_N"/>
</dbReference>
<evidence type="ECO:0000313" key="4">
    <source>
        <dbReference type="Proteomes" id="UP000289260"/>
    </source>
</evidence>
<feature type="domain" description="DUF4872" evidence="2">
    <location>
        <begin position="218"/>
        <end position="407"/>
    </location>
</feature>
<dbReference type="KEGG" id="ltr:EVS81_15350"/>
<dbReference type="Proteomes" id="UP000289260">
    <property type="component" value="Chromosome"/>
</dbReference>
<dbReference type="Pfam" id="PF16169">
    <property type="entry name" value="DUF4872"/>
    <property type="match status" value="1"/>
</dbReference>
<gene>
    <name evidence="3" type="ORF">EVS81_15350</name>
</gene>
<dbReference type="EMBL" id="CP035806">
    <property type="protein sequence ID" value="QBE50034.1"/>
    <property type="molecule type" value="Genomic_DNA"/>
</dbReference>
<organism evidence="3 4">
    <name type="scientific">Leucobacter triazinivorans</name>
    <dbReference type="NCBI Taxonomy" id="1784719"/>
    <lineage>
        <taxon>Bacteria</taxon>
        <taxon>Bacillati</taxon>
        <taxon>Actinomycetota</taxon>
        <taxon>Actinomycetes</taxon>
        <taxon>Micrococcales</taxon>
        <taxon>Microbacteriaceae</taxon>
        <taxon>Leucobacter</taxon>
    </lineage>
</organism>
<keyword evidence="4" id="KW-1185">Reference proteome</keyword>
<dbReference type="InterPro" id="IPR032369">
    <property type="entry name" value="DUF4872"/>
</dbReference>
<reference evidence="3 4" key="1">
    <citation type="submission" date="2019-02" db="EMBL/GenBank/DDBJ databases">
        <authorList>
            <person name="Sun L."/>
            <person name="Pan D."/>
            <person name="Wu X."/>
        </authorList>
    </citation>
    <scope>NUCLEOTIDE SEQUENCE [LARGE SCALE GENOMIC DNA]</scope>
    <source>
        <strain evidence="3 4">JW-1</strain>
    </source>
</reference>